<gene>
    <name evidence="1" type="ORF">BHD05_15145</name>
</gene>
<organism evidence="1 2">
    <name type="scientific">Marisediminicola antarctica</name>
    <dbReference type="NCBI Taxonomy" id="674079"/>
    <lineage>
        <taxon>Bacteria</taxon>
        <taxon>Bacillati</taxon>
        <taxon>Actinomycetota</taxon>
        <taxon>Actinomycetes</taxon>
        <taxon>Micrococcales</taxon>
        <taxon>Microbacteriaceae</taxon>
        <taxon>Marisediminicola</taxon>
    </lineage>
</organism>
<dbReference type="Proteomes" id="UP000464507">
    <property type="component" value="Chromosome"/>
</dbReference>
<dbReference type="KEGG" id="mant:BHD05_15145"/>
<name>A0A7L5ALT5_9MICO</name>
<protein>
    <recommendedName>
        <fullName evidence="3">Tetratricopeptide repeat protein</fullName>
    </recommendedName>
</protein>
<accession>A0A7L5ALT5</accession>
<dbReference type="SMART" id="SM00028">
    <property type="entry name" value="TPR"/>
    <property type="match status" value="2"/>
</dbReference>
<dbReference type="InterPro" id="IPR019734">
    <property type="entry name" value="TPR_rpt"/>
</dbReference>
<dbReference type="InterPro" id="IPR011990">
    <property type="entry name" value="TPR-like_helical_dom_sf"/>
</dbReference>
<dbReference type="SUPFAM" id="SSF48452">
    <property type="entry name" value="TPR-like"/>
    <property type="match status" value="1"/>
</dbReference>
<reference evidence="1 2" key="1">
    <citation type="submission" date="2016-09" db="EMBL/GenBank/DDBJ databases">
        <title>Complete genome sequence of microbes from the polar regions.</title>
        <authorList>
            <person name="Liao L."/>
            <person name="Chen B."/>
        </authorList>
    </citation>
    <scope>NUCLEOTIDE SEQUENCE [LARGE SCALE GENOMIC DNA]</scope>
    <source>
        <strain evidence="1 2">ZS314</strain>
    </source>
</reference>
<keyword evidence="2" id="KW-1185">Reference proteome</keyword>
<evidence type="ECO:0000313" key="2">
    <source>
        <dbReference type="Proteomes" id="UP000464507"/>
    </source>
</evidence>
<sequence>MRTDDLSDALTLALESRDDLRSWRYDSSAAVAVAATIAEALDDSQLAIRLSLASPDGDATPEESRSPAVRINAAIFLAKNGSNSMAEELLLADDLTESERHQLRAQLAFGRGDEAAALSELVRAVDTNDDWEVKGRITARLAMHGHKHDFVEIQRDLGNTEFSDDLTFMAAVFANDEIAIADLKARAHAEPKWGSMLSRWYQRQGDVGAQISTLVSVAKRTDDADLWLSAAKLEERRQNFSKTVEYVRAALSSAPKAWGGEWKAFVLLAESQSNLGDWDGATKSAQNLLRIRPDDPASVWALIACQLNIGNSAEALSAWSTLPGSRLPKTRSDVVSWIKLLQEFKSAVASPEEIREVSIAWEADEPIRVALVGYLLLGSDRTPKDPAIGVSGADSENADTAAVSFPVAASDPDQEAAAEVIHAYFRDFPQGSIIQVSVDMDDIIGSLSRASESFGPAVDTKEFDASIWSGQFPIGAYIIAHRHTYAEVIIGHASGVRFAGGNIDADLVHVESAFASRVIVDTTAAYSLGVLPPAVRALALSRFSQLIVATAQVRDAGDAKRSLSALGLPGGLSAGYRGPVSQRSVGAKSRAQAIVEADRLVAFMSALTRDHFSGPPQIELSEVDGEVTAWLAAGELSLAGGILWSDDIRLNGVIAEKGGRTITTLAVVAHLLKDGTISETDADLAASALIAERYVEIPFDKAIYAAALTAYPDRYIDVAAVIENLSGRMANDVIDFMLDAAGRIALDHATLEMWLSALFRWLTRVSPTEAALGQNILAVSRRIVTGATWLTAATFPSVHSAIVDGLSGNAVEEMPLVAAVREAHSMIRLRTNPTKAAMWVFDLVAGLEPADRVPYRAFVMAP</sequence>
<dbReference type="Gene3D" id="1.25.40.10">
    <property type="entry name" value="Tetratricopeptide repeat domain"/>
    <property type="match status" value="1"/>
</dbReference>
<evidence type="ECO:0008006" key="3">
    <source>
        <dbReference type="Google" id="ProtNLM"/>
    </source>
</evidence>
<dbReference type="AlphaFoldDB" id="A0A7L5ALT5"/>
<dbReference type="EMBL" id="CP017146">
    <property type="protein sequence ID" value="QHO70785.1"/>
    <property type="molecule type" value="Genomic_DNA"/>
</dbReference>
<proteinExistence type="predicted"/>
<evidence type="ECO:0000313" key="1">
    <source>
        <dbReference type="EMBL" id="QHO70785.1"/>
    </source>
</evidence>